<sequence length="295" mass="31324">MSGAVLLPAGAGAAQARAETTTIARAWAVTRADGLTLGFTDHDGALSFEGLTFRPDAGLTAQALVQGLGLSVDNTEAQGILSDEAITASDLDAGRWDGAEMRLWEVDWTAPEQRRLVFRGALGEVSHAHGAYRAELRGLAELLNRPQGRVYHGRCSALLGDSRCRFDTGREGFHAEGRIASVGEGGARIALEGMPAFEGGWFDHGQVQFLDGASAGLTGWIKTDAVPAPGMRALDLWTAPGARPAAGDGVRLVAGCDKRADSCRMKFQNFLNFRGFPHLPPEDWMIAPQANGDGR</sequence>
<feature type="domain" description="Bacteriophage phiJL001 Gp84 C-terminal" evidence="1">
    <location>
        <begin position="200"/>
        <end position="283"/>
    </location>
</feature>
<dbReference type="Proteomes" id="UP000193017">
    <property type="component" value="Chromosome"/>
</dbReference>
<evidence type="ECO:0000259" key="1">
    <source>
        <dbReference type="Pfam" id="PF09356"/>
    </source>
</evidence>
<dbReference type="InterPro" id="IPR011928">
    <property type="entry name" value="Phage_phiJL001_Gp84"/>
</dbReference>
<proteinExistence type="predicted"/>
<dbReference type="KEGG" id="pcon:B0A89_09235"/>
<evidence type="ECO:0000313" key="3">
    <source>
        <dbReference type="Proteomes" id="UP000193017"/>
    </source>
</evidence>
<organism evidence="2 3">
    <name type="scientific">Paracoccus contaminans</name>
    <dbReference type="NCBI Taxonomy" id="1945662"/>
    <lineage>
        <taxon>Bacteria</taxon>
        <taxon>Pseudomonadati</taxon>
        <taxon>Pseudomonadota</taxon>
        <taxon>Alphaproteobacteria</taxon>
        <taxon>Rhodobacterales</taxon>
        <taxon>Paracoccaceae</taxon>
        <taxon>Paracoccus</taxon>
    </lineage>
</organism>
<reference evidence="2 3" key="1">
    <citation type="submission" date="2017-03" db="EMBL/GenBank/DDBJ databases">
        <title>Genome sequence of Paracoccus contaminans isolated from a water microcosm.</title>
        <authorList>
            <person name="Aurass P."/>
            <person name="Karste S."/>
            <person name="Trost E."/>
            <person name="Glaeser S.P."/>
            <person name="Kaempfer P."/>
            <person name="Flieger A."/>
        </authorList>
    </citation>
    <scope>NUCLEOTIDE SEQUENCE [LARGE SCALE GENOMIC DNA]</scope>
    <source>
        <strain evidence="3">RKI 16-01929T\LMG 29738T\CCM 8701T\CIP 111112T</strain>
    </source>
</reference>
<dbReference type="EMBL" id="CP020612">
    <property type="protein sequence ID" value="ARJ69774.1"/>
    <property type="molecule type" value="Genomic_DNA"/>
</dbReference>
<name>A0A1W6CY39_9RHOB</name>
<dbReference type="STRING" id="1945662.B0A89_09235"/>
<evidence type="ECO:0000313" key="2">
    <source>
        <dbReference type="EMBL" id="ARJ69774.1"/>
    </source>
</evidence>
<dbReference type="NCBIfam" id="TIGR02218">
    <property type="entry name" value="phg_TIGR02218"/>
    <property type="match status" value="1"/>
</dbReference>
<dbReference type="InterPro" id="IPR018964">
    <property type="entry name" value="Phage_phiJL001_Gp84_C"/>
</dbReference>
<dbReference type="RefSeq" id="WP_085377892.1">
    <property type="nucleotide sequence ID" value="NZ_CP020612.1"/>
</dbReference>
<keyword evidence="3" id="KW-1185">Reference proteome</keyword>
<dbReference type="OrthoDB" id="1633386at2"/>
<dbReference type="Pfam" id="PF09931">
    <property type="entry name" value="Phage_phiJL001_Gp84_N"/>
    <property type="match status" value="1"/>
</dbReference>
<accession>A0A1W6CY39</accession>
<gene>
    <name evidence="2" type="ORF">B0A89_09235</name>
</gene>
<dbReference type="AlphaFoldDB" id="A0A1W6CY39"/>
<dbReference type="Pfam" id="PF09356">
    <property type="entry name" value="Phage_BR0599"/>
    <property type="match status" value="1"/>
</dbReference>
<protein>
    <recommendedName>
        <fullName evidence="1">Bacteriophage phiJL001 Gp84 C-terminal domain-containing protein</fullName>
    </recommendedName>
</protein>